<dbReference type="OrthoDB" id="3253863at2"/>
<accession>A0A3P1T4A0</accession>
<evidence type="ECO:0000313" key="2">
    <source>
        <dbReference type="EMBL" id="RRD04332.1"/>
    </source>
</evidence>
<dbReference type="Gene3D" id="1.10.287.1060">
    <property type="entry name" value="ESAT-6-like"/>
    <property type="match status" value="1"/>
</dbReference>
<protein>
    <submittedName>
        <fullName evidence="2">WXG100 family type VII secretion target</fullName>
    </submittedName>
</protein>
<feature type="region of interest" description="Disordered" evidence="1">
    <location>
        <begin position="1"/>
        <end position="23"/>
    </location>
</feature>
<name>A0A3P1T4A0_9ACTN</name>
<dbReference type="AlphaFoldDB" id="A0A3P1T4A0"/>
<dbReference type="EMBL" id="RQZG01000012">
    <property type="protein sequence ID" value="RRD04332.1"/>
    <property type="molecule type" value="Genomic_DNA"/>
</dbReference>
<dbReference type="InterPro" id="IPR036689">
    <property type="entry name" value="ESAT-6-like_sf"/>
</dbReference>
<sequence>MTPFGRKFMAVTAPGHPGVDGSSTERTAMAEQMRVVDQALVSAAKRTEEVAASVRTKIDTVVSHKGDSTAGWGGPAALAMQATVDRWAEAARPIVTALEELAGKLRITDAENVRTEEEQTAVYTQIQSRMG</sequence>
<organism evidence="2 3">
    <name type="scientific">Arachnia propionica</name>
    <dbReference type="NCBI Taxonomy" id="1750"/>
    <lineage>
        <taxon>Bacteria</taxon>
        <taxon>Bacillati</taxon>
        <taxon>Actinomycetota</taxon>
        <taxon>Actinomycetes</taxon>
        <taxon>Propionibacteriales</taxon>
        <taxon>Propionibacteriaceae</taxon>
        <taxon>Arachnia</taxon>
    </lineage>
</organism>
<dbReference type="InterPro" id="IPR010310">
    <property type="entry name" value="T7SS_ESAT-6-like"/>
</dbReference>
<evidence type="ECO:0000256" key="1">
    <source>
        <dbReference type="SAM" id="MobiDB-lite"/>
    </source>
</evidence>
<gene>
    <name evidence="2" type="ORF">EII34_10910</name>
</gene>
<dbReference type="Pfam" id="PF06013">
    <property type="entry name" value="WXG100"/>
    <property type="match status" value="1"/>
</dbReference>
<evidence type="ECO:0000313" key="3">
    <source>
        <dbReference type="Proteomes" id="UP000280819"/>
    </source>
</evidence>
<dbReference type="SUPFAM" id="SSF140453">
    <property type="entry name" value="EsxAB dimer-like"/>
    <property type="match status" value="1"/>
</dbReference>
<proteinExistence type="predicted"/>
<reference evidence="2 3" key="1">
    <citation type="submission" date="2018-11" db="EMBL/GenBank/DDBJ databases">
        <title>Genomes From Bacteria Associated with the Canine Oral Cavity: a Test Case for Automated Genome-Based Taxonomic Assignment.</title>
        <authorList>
            <person name="Coil D.A."/>
            <person name="Jospin G."/>
            <person name="Darling A.E."/>
            <person name="Wallis C."/>
            <person name="Davis I.J."/>
            <person name="Harris S."/>
            <person name="Eisen J.A."/>
            <person name="Holcombe L.J."/>
            <person name="O'Flynn C."/>
        </authorList>
    </citation>
    <scope>NUCLEOTIDE SEQUENCE [LARGE SCALE GENOMIC DNA]</scope>
    <source>
        <strain evidence="2 3">OH887_COT-365</strain>
    </source>
</reference>
<comment type="caution">
    <text evidence="2">The sequence shown here is derived from an EMBL/GenBank/DDBJ whole genome shotgun (WGS) entry which is preliminary data.</text>
</comment>
<dbReference type="Proteomes" id="UP000280819">
    <property type="component" value="Unassembled WGS sequence"/>
</dbReference>